<dbReference type="PATRIC" id="fig|1300348.6.peg.1100"/>
<comment type="caution">
    <text evidence="1">The sequence shown here is derived from an EMBL/GenBank/DDBJ whole genome shotgun (WGS) entry which is preliminary data.</text>
</comment>
<accession>A0A0N1IY49</accession>
<name>A0A0N1IY49_9FLAO</name>
<dbReference type="Proteomes" id="UP000183071">
    <property type="component" value="Unassembled WGS sequence"/>
</dbReference>
<reference evidence="1 3" key="1">
    <citation type="submission" date="2015-07" db="EMBL/GenBank/DDBJ databases">
        <title>Genome of Polaribacter dokdonenesis DSW-5, isolated from seawater off Dokdo in Korea.</title>
        <authorList>
            <person name="Yoon K."/>
            <person name="Song J.Y."/>
            <person name="Kim J.F."/>
        </authorList>
    </citation>
    <scope>NUCLEOTIDE SEQUENCE [LARGE SCALE GENOMIC DNA]</scope>
    <source>
        <strain evidence="1 3">DSW-5</strain>
    </source>
</reference>
<dbReference type="STRING" id="1300348.I602_1100"/>
<evidence type="ECO:0000313" key="3">
    <source>
        <dbReference type="Proteomes" id="UP000037716"/>
    </source>
</evidence>
<protein>
    <submittedName>
        <fullName evidence="1">Two-component system histidine-containing phosphotransfer protein (HPt)</fullName>
    </submittedName>
</protein>
<dbReference type="OrthoDB" id="1441381at2"/>
<reference evidence="2 4" key="2">
    <citation type="submission" date="2016-10" db="EMBL/GenBank/DDBJ databases">
        <authorList>
            <person name="Varghese N."/>
            <person name="Submissions S."/>
        </authorList>
    </citation>
    <scope>NUCLEOTIDE SEQUENCE [LARGE SCALE GENOMIC DNA]</scope>
    <source>
        <strain evidence="2 4">DSW-5</strain>
    </source>
</reference>
<evidence type="ECO:0000313" key="4">
    <source>
        <dbReference type="Proteomes" id="UP000183071"/>
    </source>
</evidence>
<dbReference type="Proteomes" id="UP000037716">
    <property type="component" value="Unassembled WGS sequence"/>
</dbReference>
<dbReference type="EMBL" id="LGBR01000001">
    <property type="protein sequence ID" value="KOY51540.1"/>
    <property type="molecule type" value="Genomic_DNA"/>
</dbReference>
<gene>
    <name evidence="1" type="ORF">I602_1100</name>
    <name evidence="2" type="ORF">SAMN05444353_0675</name>
</gene>
<dbReference type="SUPFAM" id="SSF47226">
    <property type="entry name" value="Histidine-containing phosphotransfer domain, HPT domain"/>
    <property type="match status" value="1"/>
</dbReference>
<dbReference type="EMBL" id="FNUE01000001">
    <property type="protein sequence ID" value="SEE09031.1"/>
    <property type="molecule type" value="Genomic_DNA"/>
</dbReference>
<dbReference type="RefSeq" id="WP_053973713.1">
    <property type="nucleotide sequence ID" value="NZ_FNUE01000001.1"/>
</dbReference>
<dbReference type="AlphaFoldDB" id="A0A0N1IY49"/>
<proteinExistence type="predicted"/>
<keyword evidence="4" id="KW-1185">Reference proteome</keyword>
<evidence type="ECO:0000313" key="1">
    <source>
        <dbReference type="EMBL" id="KOY51540.1"/>
    </source>
</evidence>
<dbReference type="InterPro" id="IPR036641">
    <property type="entry name" value="HPT_dom_sf"/>
</dbReference>
<dbReference type="GO" id="GO:0000160">
    <property type="term" value="P:phosphorelay signal transduction system"/>
    <property type="evidence" value="ECO:0007669"/>
    <property type="project" value="InterPro"/>
</dbReference>
<evidence type="ECO:0000313" key="2">
    <source>
        <dbReference type="EMBL" id="SEE09031.1"/>
    </source>
</evidence>
<organism evidence="1 3">
    <name type="scientific">Polaribacter dokdonensis DSW-5</name>
    <dbReference type="NCBI Taxonomy" id="1300348"/>
    <lineage>
        <taxon>Bacteria</taxon>
        <taxon>Pseudomonadati</taxon>
        <taxon>Bacteroidota</taxon>
        <taxon>Flavobacteriia</taxon>
        <taxon>Flavobacteriales</taxon>
        <taxon>Flavobacteriaceae</taxon>
    </lineage>
</organism>
<dbReference type="Gene3D" id="1.20.120.160">
    <property type="entry name" value="HPT domain"/>
    <property type="match status" value="1"/>
</dbReference>
<sequence>MEQPNLSLIKEIAGNDKDFQNSIFSILKKEFPLERDLYIENFGAKDYAKASDDVHKLKHKISLLGLAQGFEIATKYEKELRDNNTDLHVTFVQVLDKMDAYLNK</sequence>